<accession>A0AAV6LUB5</accession>
<sequence>MAPWHVSCLLGLGGRPFHDEPGLWLEKICPNEENTTSISLVPYDCLIKAVMTSGQAVDFWETLISLSSFGNAYAIFKVWYGSAYYLMTLMNETPIDKQSDTRNLRIGIATYMAKTILEKFDPVSQTEYEKERLH</sequence>
<dbReference type="Proteomes" id="UP000685013">
    <property type="component" value="Chromosome 20"/>
</dbReference>
<reference evidence="1 2" key="1">
    <citation type="journal article" date="2021" name="Hortic Res">
        <title>The domestication of Cucurbita argyrosperma as revealed by the genome of its wild relative.</title>
        <authorList>
            <person name="Barrera-Redondo J."/>
            <person name="Sanchez-de la Vega G."/>
            <person name="Aguirre-Liguori J.A."/>
            <person name="Castellanos-Morales G."/>
            <person name="Gutierrez-Guerrero Y.T."/>
            <person name="Aguirre-Dugua X."/>
            <person name="Aguirre-Planter E."/>
            <person name="Tenaillon M.I."/>
            <person name="Lira-Saade R."/>
            <person name="Eguiarte L.E."/>
        </authorList>
    </citation>
    <scope>NUCLEOTIDE SEQUENCE [LARGE SCALE GENOMIC DNA]</scope>
    <source>
        <strain evidence="1">JBR-2021</strain>
    </source>
</reference>
<dbReference type="EMBL" id="JAGKQH010000020">
    <property type="protein sequence ID" value="KAG6570818.1"/>
    <property type="molecule type" value="Genomic_DNA"/>
</dbReference>
<keyword evidence="2" id="KW-1185">Reference proteome</keyword>
<feature type="non-terminal residue" evidence="1">
    <location>
        <position position="1"/>
    </location>
</feature>
<gene>
    <name evidence="1" type="ORF">SDJN03_29733</name>
</gene>
<comment type="caution">
    <text evidence="1">The sequence shown here is derived from an EMBL/GenBank/DDBJ whole genome shotgun (WGS) entry which is preliminary data.</text>
</comment>
<name>A0AAV6LUB5_9ROSI</name>
<proteinExistence type="predicted"/>
<organism evidence="1 2">
    <name type="scientific">Cucurbita argyrosperma subsp. sororia</name>
    <dbReference type="NCBI Taxonomy" id="37648"/>
    <lineage>
        <taxon>Eukaryota</taxon>
        <taxon>Viridiplantae</taxon>
        <taxon>Streptophyta</taxon>
        <taxon>Embryophyta</taxon>
        <taxon>Tracheophyta</taxon>
        <taxon>Spermatophyta</taxon>
        <taxon>Magnoliopsida</taxon>
        <taxon>eudicotyledons</taxon>
        <taxon>Gunneridae</taxon>
        <taxon>Pentapetalae</taxon>
        <taxon>rosids</taxon>
        <taxon>fabids</taxon>
        <taxon>Cucurbitales</taxon>
        <taxon>Cucurbitaceae</taxon>
        <taxon>Cucurbiteae</taxon>
        <taxon>Cucurbita</taxon>
    </lineage>
</organism>
<protein>
    <submittedName>
        <fullName evidence="1">Uncharacterized protein</fullName>
    </submittedName>
</protein>
<evidence type="ECO:0000313" key="2">
    <source>
        <dbReference type="Proteomes" id="UP000685013"/>
    </source>
</evidence>
<dbReference type="AlphaFoldDB" id="A0AAV6LUB5"/>
<evidence type="ECO:0000313" key="1">
    <source>
        <dbReference type="EMBL" id="KAG6570818.1"/>
    </source>
</evidence>